<keyword evidence="7" id="KW-1185">Reference proteome</keyword>
<organism evidence="4 6">
    <name type="scientific">Mycobacterium persicum</name>
    <dbReference type="NCBI Taxonomy" id="1487726"/>
    <lineage>
        <taxon>Bacteria</taxon>
        <taxon>Bacillati</taxon>
        <taxon>Actinomycetota</taxon>
        <taxon>Actinomycetes</taxon>
        <taxon>Mycobacteriales</taxon>
        <taxon>Mycobacteriaceae</taxon>
        <taxon>Mycobacterium</taxon>
    </lineage>
</organism>
<evidence type="ECO:0000313" key="6">
    <source>
        <dbReference type="Proteomes" id="UP000192335"/>
    </source>
</evidence>
<feature type="compositionally biased region" description="Polar residues" evidence="3">
    <location>
        <begin position="287"/>
        <end position="307"/>
    </location>
</feature>
<keyword evidence="1" id="KW-0479">Metal-binding</keyword>
<feature type="region of interest" description="Disordered" evidence="3">
    <location>
        <begin position="284"/>
        <end position="307"/>
    </location>
</feature>
<name>A0A8E2ITU3_9MYCO</name>
<dbReference type="Proteomes" id="UP000271464">
    <property type="component" value="Unassembled WGS sequence"/>
</dbReference>
<keyword evidence="4" id="KW-0560">Oxidoreductase</keyword>
<evidence type="ECO:0000313" key="4">
    <source>
        <dbReference type="EMBL" id="ORC07156.1"/>
    </source>
</evidence>
<dbReference type="OrthoDB" id="9796766at2"/>
<dbReference type="EMBL" id="UPHM01000136">
    <property type="protein sequence ID" value="VBA30252.1"/>
    <property type="molecule type" value="Genomic_DNA"/>
</dbReference>
<dbReference type="SUPFAM" id="SSF51197">
    <property type="entry name" value="Clavaminate synthase-like"/>
    <property type="match status" value="1"/>
</dbReference>
<sequence>MTAKSDMSTLDDLTGDLAGRYRWTPSAGASVESDLVDADLAALARDGFVIWENLLSDNECRKIRDALAPMLSYHGRNSFEGHRTQRLYSVLSKTRACDRLVDHPRPLAVLDRLLMPNYLLSALQVINIEPGESSQLLHFDDAFYPIPRPRPALGAATIWAIDDFTAANGATVVIPASHRWDDRRPTPTDIRKSVIMPAGSCIFFLGTLWHGGGANNTEAARLAVTAQYCQPWLRPLEAFTLSVPTDIAKVVSADIQRMLGYSIHPPFVGAVDGQHPLRLLEQPAGAQRQSLISPPAKTPNSTPHRGN</sequence>
<gene>
    <name evidence="4" type="ORF">B4U45_11585</name>
    <name evidence="5" type="ORF">LAUMK4_05027</name>
</gene>
<protein>
    <submittedName>
        <fullName evidence="4">Phytanoyl-CoA dioxygenase</fullName>
    </submittedName>
</protein>
<dbReference type="Pfam" id="PF05721">
    <property type="entry name" value="PhyH"/>
    <property type="match status" value="1"/>
</dbReference>
<dbReference type="PANTHER" id="PTHR20883">
    <property type="entry name" value="PHYTANOYL-COA DIOXYGENASE DOMAIN CONTAINING 1"/>
    <property type="match status" value="1"/>
</dbReference>
<evidence type="ECO:0000256" key="3">
    <source>
        <dbReference type="SAM" id="MobiDB-lite"/>
    </source>
</evidence>
<evidence type="ECO:0000313" key="5">
    <source>
        <dbReference type="EMBL" id="VBA30252.1"/>
    </source>
</evidence>
<proteinExistence type="predicted"/>
<evidence type="ECO:0000313" key="7">
    <source>
        <dbReference type="Proteomes" id="UP000271464"/>
    </source>
</evidence>
<dbReference type="GO" id="GO:0016706">
    <property type="term" value="F:2-oxoglutarate-dependent dioxygenase activity"/>
    <property type="evidence" value="ECO:0007669"/>
    <property type="project" value="UniProtKB-ARBA"/>
</dbReference>
<dbReference type="Gene3D" id="2.60.120.620">
    <property type="entry name" value="q2cbj1_9rhob like domain"/>
    <property type="match status" value="1"/>
</dbReference>
<dbReference type="PANTHER" id="PTHR20883:SF15">
    <property type="entry name" value="PHYTANOYL-COA DIOXYGENASE DOMAIN-CONTAINING PROTEIN 1"/>
    <property type="match status" value="1"/>
</dbReference>
<dbReference type="AlphaFoldDB" id="A0A8E2ITU3"/>
<reference evidence="5 7" key="2">
    <citation type="submission" date="2018-09" db="EMBL/GenBank/DDBJ databases">
        <authorList>
            <person name="Tagini F."/>
        </authorList>
    </citation>
    <scope>NUCLEOTIDE SEQUENCE [LARGE SCALE GENOMIC DNA]</scope>
    <source>
        <strain evidence="5 7">MK4</strain>
    </source>
</reference>
<dbReference type="Proteomes" id="UP000192335">
    <property type="component" value="Unassembled WGS sequence"/>
</dbReference>
<keyword evidence="2" id="KW-0408">Iron</keyword>
<reference evidence="4 6" key="1">
    <citation type="submission" date="2017-02" db="EMBL/GenBank/DDBJ databases">
        <title>Mycobacterium kansasii genomes.</title>
        <authorList>
            <person name="Borowka P."/>
            <person name="Strapagiel D."/>
            <person name="Marciniak B."/>
            <person name="Lach J."/>
            <person name="Bakula Z."/>
            <person name="Van Ingen J."/>
            <person name="Safianowska A."/>
            <person name="Brzostek A."/>
            <person name="Dziadek J."/>
            <person name="Jagielski T."/>
        </authorList>
    </citation>
    <scope>NUCLEOTIDE SEQUENCE [LARGE SCALE GENOMIC DNA]</scope>
    <source>
        <strain evidence="4 6">12MK</strain>
    </source>
</reference>
<dbReference type="InterPro" id="IPR008775">
    <property type="entry name" value="Phytyl_CoA_dOase-like"/>
</dbReference>
<keyword evidence="4" id="KW-0223">Dioxygenase</keyword>
<dbReference type="GO" id="GO:0005506">
    <property type="term" value="F:iron ion binding"/>
    <property type="evidence" value="ECO:0007669"/>
    <property type="project" value="UniProtKB-ARBA"/>
</dbReference>
<evidence type="ECO:0000256" key="1">
    <source>
        <dbReference type="ARBA" id="ARBA00022723"/>
    </source>
</evidence>
<comment type="caution">
    <text evidence="4">The sequence shown here is derived from an EMBL/GenBank/DDBJ whole genome shotgun (WGS) entry which is preliminary data.</text>
</comment>
<accession>A0A8E2ITU3</accession>
<evidence type="ECO:0000256" key="2">
    <source>
        <dbReference type="ARBA" id="ARBA00023004"/>
    </source>
</evidence>
<dbReference type="EMBL" id="MWQA01000001">
    <property type="protein sequence ID" value="ORC07156.1"/>
    <property type="molecule type" value="Genomic_DNA"/>
</dbReference>